<gene>
    <name evidence="1" type="ORF">RF11_12186</name>
</gene>
<evidence type="ECO:0000313" key="1">
    <source>
        <dbReference type="EMBL" id="KII62979.1"/>
    </source>
</evidence>
<proteinExistence type="predicted"/>
<organism evidence="1 2">
    <name type="scientific">Thelohanellus kitauei</name>
    <name type="common">Myxosporean</name>
    <dbReference type="NCBI Taxonomy" id="669202"/>
    <lineage>
        <taxon>Eukaryota</taxon>
        <taxon>Metazoa</taxon>
        <taxon>Cnidaria</taxon>
        <taxon>Myxozoa</taxon>
        <taxon>Myxosporea</taxon>
        <taxon>Bivalvulida</taxon>
        <taxon>Platysporina</taxon>
        <taxon>Myxobolidae</taxon>
        <taxon>Thelohanellus</taxon>
    </lineage>
</organism>
<keyword evidence="2" id="KW-1185">Reference proteome</keyword>
<dbReference type="Proteomes" id="UP000031668">
    <property type="component" value="Unassembled WGS sequence"/>
</dbReference>
<accession>A0A0C2MF23</accession>
<sequence>MPLLVSKPEWEKLSFYQNSRSLSRPPLVDEINCKDNEFNCKVDEINCKALYLASSRSRYLNLRPKIRVPTSKKLKTEPNVGQFFPQLPECLKVKLKMFQNQYSVTCNTSKPFLLFQGNLSFKRIKFNKWALNPIVFVNRYRWKIFAQTCQKTVQVIQEKLQNTIKVSFNDTCKHFHVPRNCKFFPNCQFILKSIDFIGRRQDVSVSSLHAERRKSYTIASLSIKTNIQKQLCFAANISVLVDLMCKELATLIYDTNLSSLYLGASTIRLLIALSESRILFMSNAAASQSIIGTIYWHAD</sequence>
<dbReference type="EMBL" id="JWZT01004836">
    <property type="protein sequence ID" value="KII62979.1"/>
    <property type="molecule type" value="Genomic_DNA"/>
</dbReference>
<evidence type="ECO:0000313" key="2">
    <source>
        <dbReference type="Proteomes" id="UP000031668"/>
    </source>
</evidence>
<dbReference type="AlphaFoldDB" id="A0A0C2MF23"/>
<comment type="caution">
    <text evidence="1">The sequence shown here is derived from an EMBL/GenBank/DDBJ whole genome shotgun (WGS) entry which is preliminary data.</text>
</comment>
<name>A0A0C2MF23_THEKT</name>
<reference evidence="1 2" key="1">
    <citation type="journal article" date="2014" name="Genome Biol. Evol.">
        <title>The genome of the myxosporean Thelohanellus kitauei shows adaptations to nutrient acquisition within its fish host.</title>
        <authorList>
            <person name="Yang Y."/>
            <person name="Xiong J."/>
            <person name="Zhou Z."/>
            <person name="Huo F."/>
            <person name="Miao W."/>
            <person name="Ran C."/>
            <person name="Liu Y."/>
            <person name="Zhang J."/>
            <person name="Feng J."/>
            <person name="Wang M."/>
            <person name="Wang M."/>
            <person name="Wang L."/>
            <person name="Yao B."/>
        </authorList>
    </citation>
    <scope>NUCLEOTIDE SEQUENCE [LARGE SCALE GENOMIC DNA]</scope>
    <source>
        <strain evidence="1">Wuqing</strain>
    </source>
</reference>
<protein>
    <submittedName>
        <fullName evidence="1">Uncharacterized protein</fullName>
    </submittedName>
</protein>